<keyword evidence="1" id="KW-0472">Membrane</keyword>
<keyword evidence="3" id="KW-1185">Reference proteome</keyword>
<evidence type="ECO:0000256" key="1">
    <source>
        <dbReference type="SAM" id="Phobius"/>
    </source>
</evidence>
<dbReference type="Proteomes" id="UP000184447">
    <property type="component" value="Unassembled WGS sequence"/>
</dbReference>
<gene>
    <name evidence="2" type="ORF">SAMN02745207_04306</name>
</gene>
<organism evidence="2 3">
    <name type="scientific">Clostridium grantii DSM 8605</name>
    <dbReference type="NCBI Taxonomy" id="1121316"/>
    <lineage>
        <taxon>Bacteria</taxon>
        <taxon>Bacillati</taxon>
        <taxon>Bacillota</taxon>
        <taxon>Clostridia</taxon>
        <taxon>Eubacteriales</taxon>
        <taxon>Clostridiaceae</taxon>
        <taxon>Clostridium</taxon>
    </lineage>
</organism>
<dbReference type="AlphaFoldDB" id="A0A1M5YA20"/>
<protein>
    <submittedName>
        <fullName evidence="2">Uncharacterized protein</fullName>
    </submittedName>
</protein>
<feature type="transmembrane region" description="Helical" evidence="1">
    <location>
        <begin position="80"/>
        <end position="102"/>
    </location>
</feature>
<sequence length="113" mass="12180">MNFSLIVKNVFIIKEGGAILELFLSNTFDKLTLDELQDINGGDFLGNLILIGTGCGMISAGILGGLAVPRDLKNTLAAEFGTWIAVYGGMVLICAGTSGMLYDAYKYVKNYFR</sequence>
<keyword evidence="1" id="KW-0812">Transmembrane</keyword>
<proteinExistence type="predicted"/>
<dbReference type="EMBL" id="FQXM01000078">
    <property type="protein sequence ID" value="SHI08895.1"/>
    <property type="molecule type" value="Genomic_DNA"/>
</dbReference>
<name>A0A1M5YA20_9CLOT</name>
<accession>A0A1M5YA20</accession>
<evidence type="ECO:0000313" key="2">
    <source>
        <dbReference type="EMBL" id="SHI08895.1"/>
    </source>
</evidence>
<feature type="transmembrane region" description="Helical" evidence="1">
    <location>
        <begin position="44"/>
        <end position="68"/>
    </location>
</feature>
<evidence type="ECO:0000313" key="3">
    <source>
        <dbReference type="Proteomes" id="UP000184447"/>
    </source>
</evidence>
<keyword evidence="1" id="KW-1133">Transmembrane helix</keyword>
<reference evidence="2 3" key="1">
    <citation type="submission" date="2016-11" db="EMBL/GenBank/DDBJ databases">
        <authorList>
            <person name="Jaros S."/>
            <person name="Januszkiewicz K."/>
            <person name="Wedrychowicz H."/>
        </authorList>
    </citation>
    <scope>NUCLEOTIDE SEQUENCE [LARGE SCALE GENOMIC DNA]</scope>
    <source>
        <strain evidence="2 3">DSM 8605</strain>
    </source>
</reference>